<dbReference type="SUPFAM" id="SSF53155">
    <property type="entry name" value="Methylated DNA-protein cysteine methyltransferase domain"/>
    <property type="match status" value="1"/>
</dbReference>
<dbReference type="InterPro" id="IPR014048">
    <property type="entry name" value="MethylDNA_cys_MeTrfase_DNA-bd"/>
</dbReference>
<dbReference type="Pfam" id="PF01035">
    <property type="entry name" value="DNA_binding_1"/>
    <property type="match status" value="1"/>
</dbReference>
<dbReference type="GO" id="GO:0043565">
    <property type="term" value="F:sequence-specific DNA binding"/>
    <property type="evidence" value="ECO:0007669"/>
    <property type="project" value="InterPro"/>
</dbReference>
<comment type="cofactor">
    <cofactor evidence="11">
        <name>Zn(2+)</name>
        <dbReference type="ChEBI" id="CHEBI:29105"/>
    </cofactor>
    <text evidence="11">Binds 1 zinc ion per subunit.</text>
</comment>
<evidence type="ECO:0000313" key="14">
    <source>
        <dbReference type="Proteomes" id="UP000589520"/>
    </source>
</evidence>
<feature type="binding site" evidence="11">
    <location>
        <position position="53"/>
    </location>
    <ligand>
        <name>Zn(2+)</name>
        <dbReference type="ChEBI" id="CHEBI:29105"/>
    </ligand>
</feature>
<dbReference type="SMART" id="SM00342">
    <property type="entry name" value="HTH_ARAC"/>
    <property type="match status" value="1"/>
</dbReference>
<evidence type="ECO:0000256" key="10">
    <source>
        <dbReference type="PIRSR" id="PIRSR000409-1"/>
    </source>
</evidence>
<dbReference type="GO" id="GO:0032259">
    <property type="term" value="P:methylation"/>
    <property type="evidence" value="ECO:0007669"/>
    <property type="project" value="UniProtKB-KW"/>
</dbReference>
<evidence type="ECO:0000256" key="1">
    <source>
        <dbReference type="ARBA" id="ARBA00001286"/>
    </source>
</evidence>
<dbReference type="PANTHER" id="PTHR10815:SF14">
    <property type="entry name" value="BIFUNCTIONAL TRANSCRIPTIONAL ACTIVATOR_DNA REPAIR ENZYME ADA"/>
    <property type="match status" value="1"/>
</dbReference>
<dbReference type="GO" id="GO:0003908">
    <property type="term" value="F:methylated-DNA-[protein]-cysteine S-methyltransferase activity"/>
    <property type="evidence" value="ECO:0007669"/>
    <property type="project" value="UniProtKB-EC"/>
</dbReference>
<keyword evidence="8" id="KW-0234">DNA repair</keyword>
<comment type="caution">
    <text evidence="13">The sequence shown here is derived from an EMBL/GenBank/DDBJ whole genome shotgun (WGS) entry which is preliminary data.</text>
</comment>
<evidence type="ECO:0000256" key="6">
    <source>
        <dbReference type="ARBA" id="ARBA00023159"/>
    </source>
</evidence>
<keyword evidence="2 13" id="KW-0489">Methyltransferase</keyword>
<evidence type="ECO:0000256" key="9">
    <source>
        <dbReference type="ARBA" id="ARBA00049348"/>
    </source>
</evidence>
<dbReference type="InterPro" id="IPR036631">
    <property type="entry name" value="MGMT_N_sf"/>
</dbReference>
<feature type="binding site" evidence="11">
    <location>
        <position position="83"/>
    </location>
    <ligand>
        <name>Zn(2+)</name>
        <dbReference type="ChEBI" id="CHEBI:29105"/>
    </ligand>
</feature>
<dbReference type="Gene3D" id="3.30.160.70">
    <property type="entry name" value="Methylated DNA-protein cysteine methyltransferase domain"/>
    <property type="match status" value="1"/>
</dbReference>
<gene>
    <name evidence="13" type="ORF">HDF17_001538</name>
</gene>
<feature type="active site" description="Nucleophile; methyl group acceptor from methylphosphotriester" evidence="10">
    <location>
        <position position="49"/>
    </location>
</feature>
<dbReference type="PANTHER" id="PTHR10815">
    <property type="entry name" value="METHYLATED-DNA--PROTEIN-CYSTEINE METHYLTRANSFERASE"/>
    <property type="match status" value="1"/>
</dbReference>
<dbReference type="InterPro" id="IPR018060">
    <property type="entry name" value="HTH_AraC"/>
</dbReference>
<dbReference type="PROSITE" id="PS01124">
    <property type="entry name" value="HTH_ARAC_FAMILY_2"/>
    <property type="match status" value="1"/>
</dbReference>
<keyword evidence="4" id="KW-0227">DNA damage</keyword>
<dbReference type="InterPro" id="IPR008332">
    <property type="entry name" value="MethylG_MeTrfase_N"/>
</dbReference>
<reference evidence="13 14" key="1">
    <citation type="submission" date="2020-07" db="EMBL/GenBank/DDBJ databases">
        <title>Genomic Encyclopedia of Type Strains, Phase IV (KMG-V): Genome sequencing to study the core and pangenomes of soil and plant-associated prokaryotes.</title>
        <authorList>
            <person name="Whitman W."/>
        </authorList>
    </citation>
    <scope>NUCLEOTIDE SEQUENCE [LARGE SCALE GENOMIC DNA]</scope>
    <source>
        <strain evidence="13 14">X4EP2</strain>
    </source>
</reference>
<dbReference type="AlphaFoldDB" id="A0A7Y9PHF5"/>
<dbReference type="Gene3D" id="1.10.10.60">
    <property type="entry name" value="Homeodomain-like"/>
    <property type="match status" value="1"/>
</dbReference>
<dbReference type="SUPFAM" id="SSF46767">
    <property type="entry name" value="Methylated DNA-protein cysteine methyltransferase, C-terminal domain"/>
    <property type="match status" value="1"/>
</dbReference>
<dbReference type="RefSeq" id="WP_179489360.1">
    <property type="nucleotide sequence ID" value="NZ_JACCCW010000001.1"/>
</dbReference>
<dbReference type="InterPro" id="IPR036217">
    <property type="entry name" value="MethylDNA_cys_MeTrfase_DNAb"/>
</dbReference>
<dbReference type="SUPFAM" id="SSF46689">
    <property type="entry name" value="Homeodomain-like"/>
    <property type="match status" value="1"/>
</dbReference>
<evidence type="ECO:0000313" key="13">
    <source>
        <dbReference type="EMBL" id="NYF79251.1"/>
    </source>
</evidence>
<keyword evidence="11" id="KW-0862">Zinc</keyword>
<keyword evidence="6" id="KW-0010">Activator</keyword>
<dbReference type="GO" id="GO:0008270">
    <property type="term" value="F:zinc ion binding"/>
    <property type="evidence" value="ECO:0007669"/>
    <property type="project" value="InterPro"/>
</dbReference>
<proteinExistence type="predicted"/>
<feature type="binding site" evidence="11">
    <location>
        <position position="80"/>
    </location>
    <ligand>
        <name>Zn(2+)</name>
        <dbReference type="ChEBI" id="CHEBI:29105"/>
    </ligand>
</feature>
<dbReference type="GO" id="GO:0006281">
    <property type="term" value="P:DNA repair"/>
    <property type="evidence" value="ECO:0007669"/>
    <property type="project" value="UniProtKB-KW"/>
</dbReference>
<evidence type="ECO:0000259" key="12">
    <source>
        <dbReference type="PROSITE" id="PS01124"/>
    </source>
</evidence>
<dbReference type="NCBIfam" id="TIGR00589">
    <property type="entry name" value="ogt"/>
    <property type="match status" value="1"/>
</dbReference>
<evidence type="ECO:0000256" key="11">
    <source>
        <dbReference type="PIRSR" id="PIRSR000409-3"/>
    </source>
</evidence>
<dbReference type="SUPFAM" id="SSF57884">
    <property type="entry name" value="Ada DNA repair protein, N-terminal domain (N-Ada 10)"/>
    <property type="match status" value="1"/>
</dbReference>
<comment type="catalytic activity">
    <reaction evidence="1">
        <text>a 4-O-methyl-thymidine in DNA + L-cysteinyl-[protein] = a thymidine in DNA + S-methyl-L-cysteinyl-[protein]</text>
        <dbReference type="Rhea" id="RHEA:53428"/>
        <dbReference type="Rhea" id="RHEA-COMP:10131"/>
        <dbReference type="Rhea" id="RHEA-COMP:10132"/>
        <dbReference type="Rhea" id="RHEA-COMP:13555"/>
        <dbReference type="Rhea" id="RHEA-COMP:13556"/>
        <dbReference type="ChEBI" id="CHEBI:29950"/>
        <dbReference type="ChEBI" id="CHEBI:82612"/>
        <dbReference type="ChEBI" id="CHEBI:137386"/>
        <dbReference type="ChEBI" id="CHEBI:137387"/>
        <dbReference type="EC" id="2.1.1.63"/>
    </reaction>
</comment>
<feature type="active site" description="Nucleophile; methyl group acceptor from either O6-methylguanine or O4-methylthymine" evidence="10">
    <location>
        <position position="344"/>
    </location>
</feature>
<evidence type="ECO:0000256" key="7">
    <source>
        <dbReference type="ARBA" id="ARBA00023163"/>
    </source>
</evidence>
<dbReference type="PIRSF" id="PIRSF000409">
    <property type="entry name" value="Ada"/>
    <property type="match status" value="1"/>
</dbReference>
<dbReference type="InterPro" id="IPR035451">
    <property type="entry name" value="Ada-like_dom_sf"/>
</dbReference>
<dbReference type="Gene3D" id="3.40.10.10">
    <property type="entry name" value="DNA Methylphosphotriester Repair Domain"/>
    <property type="match status" value="1"/>
</dbReference>
<keyword evidence="14" id="KW-1185">Reference proteome</keyword>
<dbReference type="InterPro" id="IPR016221">
    <property type="entry name" value="Bifunct_regulatory_prot_Ada"/>
</dbReference>
<evidence type="ECO:0000256" key="2">
    <source>
        <dbReference type="ARBA" id="ARBA00022603"/>
    </source>
</evidence>
<keyword evidence="3 13" id="KW-0808">Transferase</keyword>
<dbReference type="Pfam" id="PF12833">
    <property type="entry name" value="HTH_18"/>
    <property type="match status" value="1"/>
</dbReference>
<keyword evidence="11" id="KW-0479">Metal-binding</keyword>
<dbReference type="EC" id="2.1.1.63" evidence="13"/>
<feature type="binding site" evidence="11">
    <location>
        <position position="49"/>
    </location>
    <ligand>
        <name>Zn(2+)</name>
        <dbReference type="ChEBI" id="CHEBI:29105"/>
    </ligand>
</feature>
<organism evidence="13 14">
    <name type="scientific">Granulicella arctica</name>
    <dbReference type="NCBI Taxonomy" id="940613"/>
    <lineage>
        <taxon>Bacteria</taxon>
        <taxon>Pseudomonadati</taxon>
        <taxon>Acidobacteriota</taxon>
        <taxon>Terriglobia</taxon>
        <taxon>Terriglobales</taxon>
        <taxon>Acidobacteriaceae</taxon>
        <taxon>Granulicella</taxon>
    </lineage>
</organism>
<sequence length="377" mass="40744">MTTLTMTKPLSASSIPSLFPGKQWQQVLERDTAADGQFFYAVKSTKVYCKPSCPSRRPTRKNVTFFPTTEAAQAAGYRACLRCEPDRTTAKPDPQAGAIAAVTEYLKDHATERTKLAEVAKATGVGRLTILRGFKRVLGVSPGQYAKAQRIDSFKKGLREPGIGKTEKRVTDAIYEAGYGSSSRLYEKSNATLGMKPRVMREGGAGLLIRYCMAASPLGRMLVATTDVGICSITFGKDDAELVKGLRESFNKAQLVPAKGNTGWLADAVAFVVSQMSEHPLAATFPLDVRATAFQQRVWRALQEIPRGETRSYSELAATLGKPSAVRAVAGACAANSVAIAVPCHRVVGKDGSLTGYRWGTERKKKLLEAEKARISA</sequence>
<evidence type="ECO:0000256" key="4">
    <source>
        <dbReference type="ARBA" id="ARBA00022763"/>
    </source>
</evidence>
<dbReference type="Pfam" id="PF02805">
    <property type="entry name" value="Ada_Zn_binding"/>
    <property type="match status" value="1"/>
</dbReference>
<feature type="domain" description="HTH araC/xylS-type" evidence="12">
    <location>
        <begin position="100"/>
        <end position="203"/>
    </location>
</feature>
<dbReference type="CDD" id="cd06445">
    <property type="entry name" value="ATase"/>
    <property type="match status" value="1"/>
</dbReference>
<comment type="catalytic activity">
    <reaction evidence="9">
        <text>a 6-O-methyl-2'-deoxyguanosine in DNA + L-cysteinyl-[protein] = S-methyl-L-cysteinyl-[protein] + a 2'-deoxyguanosine in DNA</text>
        <dbReference type="Rhea" id="RHEA:24000"/>
        <dbReference type="Rhea" id="RHEA-COMP:10131"/>
        <dbReference type="Rhea" id="RHEA-COMP:10132"/>
        <dbReference type="Rhea" id="RHEA-COMP:11367"/>
        <dbReference type="Rhea" id="RHEA-COMP:11368"/>
        <dbReference type="ChEBI" id="CHEBI:29950"/>
        <dbReference type="ChEBI" id="CHEBI:82612"/>
        <dbReference type="ChEBI" id="CHEBI:85445"/>
        <dbReference type="ChEBI" id="CHEBI:85448"/>
        <dbReference type="EC" id="2.1.1.63"/>
    </reaction>
</comment>
<dbReference type="GO" id="GO:0003700">
    <property type="term" value="F:DNA-binding transcription factor activity"/>
    <property type="evidence" value="ECO:0007669"/>
    <property type="project" value="InterPro"/>
</dbReference>
<dbReference type="InterPro" id="IPR004026">
    <property type="entry name" value="Ada_DNA_repair_Zn-bd"/>
</dbReference>
<evidence type="ECO:0000256" key="8">
    <source>
        <dbReference type="ARBA" id="ARBA00023204"/>
    </source>
</evidence>
<dbReference type="Proteomes" id="UP000589520">
    <property type="component" value="Unassembled WGS sequence"/>
</dbReference>
<dbReference type="InterPro" id="IPR001497">
    <property type="entry name" value="MethylDNA_cys_MeTrfase_AS"/>
</dbReference>
<accession>A0A7Y9PHF5</accession>
<dbReference type="Pfam" id="PF02870">
    <property type="entry name" value="Methyltransf_1N"/>
    <property type="match status" value="1"/>
</dbReference>
<dbReference type="InterPro" id="IPR036388">
    <property type="entry name" value="WH-like_DNA-bd_sf"/>
</dbReference>
<protein>
    <submittedName>
        <fullName evidence="13">AraC family transcriptional regulator of adaptative response/methylated-DNA-[protein]-cysteine methyltransferase</fullName>
        <ecNumber evidence="13">2.1.1.63</ecNumber>
    </submittedName>
</protein>
<keyword evidence="5" id="KW-0805">Transcription regulation</keyword>
<dbReference type="NCBIfam" id="NF011964">
    <property type="entry name" value="PRK15435.1"/>
    <property type="match status" value="1"/>
</dbReference>
<dbReference type="Gene3D" id="1.10.10.10">
    <property type="entry name" value="Winged helix-like DNA-binding domain superfamily/Winged helix DNA-binding domain"/>
    <property type="match status" value="1"/>
</dbReference>
<name>A0A7Y9PHF5_9BACT</name>
<keyword evidence="7" id="KW-0804">Transcription</keyword>
<dbReference type="FunFam" id="1.10.10.10:FF:000410">
    <property type="entry name" value="ADA regulatory protein, putative"/>
    <property type="match status" value="1"/>
</dbReference>
<dbReference type="PROSITE" id="PS00374">
    <property type="entry name" value="MGMT"/>
    <property type="match status" value="1"/>
</dbReference>
<evidence type="ECO:0000256" key="3">
    <source>
        <dbReference type="ARBA" id="ARBA00022679"/>
    </source>
</evidence>
<dbReference type="EMBL" id="JACCCW010000001">
    <property type="protein sequence ID" value="NYF79251.1"/>
    <property type="molecule type" value="Genomic_DNA"/>
</dbReference>
<evidence type="ECO:0000256" key="5">
    <source>
        <dbReference type="ARBA" id="ARBA00023015"/>
    </source>
</evidence>
<dbReference type="InterPro" id="IPR009057">
    <property type="entry name" value="Homeodomain-like_sf"/>
</dbReference>